<protein>
    <recommendedName>
        <fullName evidence="5">DUF4190 domain-containing protein</fullName>
    </recommendedName>
</protein>
<feature type="transmembrane region" description="Helical" evidence="2">
    <location>
        <begin position="84"/>
        <end position="105"/>
    </location>
</feature>
<feature type="transmembrane region" description="Helical" evidence="2">
    <location>
        <begin position="111"/>
        <end position="129"/>
    </location>
</feature>
<evidence type="ECO:0000256" key="1">
    <source>
        <dbReference type="SAM" id="MobiDB-lite"/>
    </source>
</evidence>
<feature type="compositionally biased region" description="Low complexity" evidence="1">
    <location>
        <begin position="25"/>
        <end position="64"/>
    </location>
</feature>
<comment type="caution">
    <text evidence="3">The sequence shown here is derived from an EMBL/GenBank/DDBJ whole genome shotgun (WGS) entry which is preliminary data.</text>
</comment>
<feature type="compositionally biased region" description="Polar residues" evidence="1">
    <location>
        <begin position="1"/>
        <end position="12"/>
    </location>
</feature>
<feature type="transmembrane region" description="Helical" evidence="2">
    <location>
        <begin position="136"/>
        <end position="160"/>
    </location>
</feature>
<evidence type="ECO:0000256" key="2">
    <source>
        <dbReference type="SAM" id="Phobius"/>
    </source>
</evidence>
<name>A0A542YTA7_9MICO</name>
<keyword evidence="2" id="KW-1133">Transmembrane helix</keyword>
<dbReference type="RefSeq" id="WP_194288317.1">
    <property type="nucleotide sequence ID" value="NZ_BAAAIK010000010.1"/>
</dbReference>
<evidence type="ECO:0000313" key="4">
    <source>
        <dbReference type="Proteomes" id="UP000319516"/>
    </source>
</evidence>
<accession>A0A542YTA7</accession>
<organism evidence="3 4">
    <name type="scientific">Ornithinicoccus hortensis</name>
    <dbReference type="NCBI Taxonomy" id="82346"/>
    <lineage>
        <taxon>Bacteria</taxon>
        <taxon>Bacillati</taxon>
        <taxon>Actinomycetota</taxon>
        <taxon>Actinomycetes</taxon>
        <taxon>Micrococcales</taxon>
        <taxon>Intrasporangiaceae</taxon>
        <taxon>Ornithinicoccus</taxon>
    </lineage>
</organism>
<dbReference type="EMBL" id="VFOP01000001">
    <property type="protein sequence ID" value="TQL51329.1"/>
    <property type="molecule type" value="Genomic_DNA"/>
</dbReference>
<dbReference type="Proteomes" id="UP000319516">
    <property type="component" value="Unassembled WGS sequence"/>
</dbReference>
<keyword evidence="2" id="KW-0812">Transmembrane</keyword>
<evidence type="ECO:0000313" key="3">
    <source>
        <dbReference type="EMBL" id="TQL51329.1"/>
    </source>
</evidence>
<proteinExistence type="predicted"/>
<sequence length="164" mass="17104">MAGNDSQDQGDQPTDPYAPPPPGGSQPYGQQQPQYGQQPPYGQQPGYGQQPPYGQQSPYGQNPYAPGSYGTPYQPPPKRSSMPIWIGALLGVVLAVLLTVASYGLGDFGPVVVLAGLIAVVALAVIPVTRRWGIGLIVGLLLSVPLALIVGAGMCVYLIANYQA</sequence>
<feature type="region of interest" description="Disordered" evidence="1">
    <location>
        <begin position="1"/>
        <end position="75"/>
    </location>
</feature>
<evidence type="ECO:0008006" key="5">
    <source>
        <dbReference type="Google" id="ProtNLM"/>
    </source>
</evidence>
<reference evidence="3 4" key="1">
    <citation type="submission" date="2019-06" db="EMBL/GenBank/DDBJ databases">
        <title>Sequencing the genomes of 1000 actinobacteria strains.</title>
        <authorList>
            <person name="Klenk H.-P."/>
        </authorList>
    </citation>
    <scope>NUCLEOTIDE SEQUENCE [LARGE SCALE GENOMIC DNA]</scope>
    <source>
        <strain evidence="3 4">DSM 12335</strain>
    </source>
</reference>
<keyword evidence="2" id="KW-0472">Membrane</keyword>
<dbReference type="AlphaFoldDB" id="A0A542YTA7"/>
<keyword evidence="4" id="KW-1185">Reference proteome</keyword>
<gene>
    <name evidence="3" type="ORF">FB467_2471</name>
</gene>